<evidence type="ECO:0000256" key="5">
    <source>
        <dbReference type="ARBA" id="ARBA00012093"/>
    </source>
</evidence>
<proteinExistence type="inferred from homology"/>
<comment type="catalytic activity">
    <reaction evidence="10">
        <text>L-serine = pyruvate + NH4(+)</text>
        <dbReference type="Rhea" id="RHEA:19169"/>
        <dbReference type="ChEBI" id="CHEBI:15361"/>
        <dbReference type="ChEBI" id="CHEBI:28938"/>
        <dbReference type="ChEBI" id="CHEBI:33384"/>
        <dbReference type="EC" id="4.3.1.17"/>
    </reaction>
</comment>
<accession>A0A4U0TYY3</accession>
<feature type="compositionally biased region" description="Pro residues" evidence="11">
    <location>
        <begin position="7"/>
        <end position="18"/>
    </location>
</feature>
<dbReference type="GO" id="GO:0004794">
    <property type="term" value="F:threonine deaminase activity"/>
    <property type="evidence" value="ECO:0007669"/>
    <property type="project" value="TreeGrafter"/>
</dbReference>
<keyword evidence="7" id="KW-0963">Cytoplasm</keyword>
<comment type="pathway">
    <text evidence="3">Carbohydrate biosynthesis; gluconeogenesis.</text>
</comment>
<name>A0A4U0TYY3_9PEZI</name>
<dbReference type="EC" id="4.3.1.17" evidence="5"/>
<evidence type="ECO:0000256" key="1">
    <source>
        <dbReference type="ARBA" id="ARBA00001933"/>
    </source>
</evidence>
<dbReference type="FunFam" id="3.40.50.1100:FF:000040">
    <property type="entry name" value="L-serine dehydratase, putative"/>
    <property type="match status" value="1"/>
</dbReference>
<evidence type="ECO:0000313" key="14">
    <source>
        <dbReference type="Proteomes" id="UP000308549"/>
    </source>
</evidence>
<dbReference type="PANTHER" id="PTHR48078:SF2">
    <property type="entry name" value="CATABOLIC L-SERINE_THREONINE DEHYDRATASE"/>
    <property type="match status" value="1"/>
</dbReference>
<dbReference type="GO" id="GO:0005737">
    <property type="term" value="C:cytoplasm"/>
    <property type="evidence" value="ECO:0007669"/>
    <property type="project" value="UniProtKB-SubCell"/>
</dbReference>
<dbReference type="GO" id="GO:0006567">
    <property type="term" value="P:L-threonine catabolic process"/>
    <property type="evidence" value="ECO:0007669"/>
    <property type="project" value="TreeGrafter"/>
</dbReference>
<dbReference type="InterPro" id="IPR050147">
    <property type="entry name" value="Ser/Thr_Dehydratase"/>
</dbReference>
<dbReference type="AlphaFoldDB" id="A0A4U0TYY3"/>
<dbReference type="InterPro" id="IPR000634">
    <property type="entry name" value="Ser/Thr_deHydtase_PyrdxlP-BS"/>
</dbReference>
<dbReference type="GO" id="GO:0003941">
    <property type="term" value="F:L-serine ammonia-lyase activity"/>
    <property type="evidence" value="ECO:0007669"/>
    <property type="project" value="UniProtKB-EC"/>
</dbReference>
<evidence type="ECO:0000259" key="12">
    <source>
        <dbReference type="Pfam" id="PF00291"/>
    </source>
</evidence>
<sequence length="382" mass="40471">MARDLPQQPPPPPSPPQHQNPWRQTPLIESANLSKAAGCRIFLKLDLHQPSGSFKSRGIGAYCLHALTTAPDPTRLHFYSSSGGNAGLAAVHAAQTLGRPCTVVVPLSTKPLMIAKLRAAGAAQVVQRGASWKEADGYMREVVMAEAERAGEVAVGVHPFDDPVVWDGNATVVEEVEEQMVEMGVTGGPDVVVASVGGGGLFCGLVQGILEDERRRGLWGTEILAVETLGAESLARALGDGRLVTLEGITSLATSLGATRVAERTFELARKWEKAGRVRSVVLSDAEAAMGCWCFADDERMLVELSCGVNLALCYGGRLEKALGRPVRKDEKVVIEVCGGQNVTAGMVEGWRQEYGDLDAAVDGDTQKVANVPSAADAPKRA</sequence>
<keyword evidence="8" id="KW-0663">Pyridoxal phosphate</keyword>
<evidence type="ECO:0000256" key="8">
    <source>
        <dbReference type="ARBA" id="ARBA00022898"/>
    </source>
</evidence>
<evidence type="ECO:0000256" key="11">
    <source>
        <dbReference type="SAM" id="MobiDB-lite"/>
    </source>
</evidence>
<dbReference type="GO" id="GO:0006565">
    <property type="term" value="P:L-serine catabolic process"/>
    <property type="evidence" value="ECO:0007669"/>
    <property type="project" value="TreeGrafter"/>
</dbReference>
<keyword evidence="6" id="KW-0312">Gluconeogenesis</keyword>
<evidence type="ECO:0000256" key="6">
    <source>
        <dbReference type="ARBA" id="ARBA00022432"/>
    </source>
</evidence>
<organism evidence="13 14">
    <name type="scientific">Salinomyces thailandicus</name>
    <dbReference type="NCBI Taxonomy" id="706561"/>
    <lineage>
        <taxon>Eukaryota</taxon>
        <taxon>Fungi</taxon>
        <taxon>Dikarya</taxon>
        <taxon>Ascomycota</taxon>
        <taxon>Pezizomycotina</taxon>
        <taxon>Dothideomycetes</taxon>
        <taxon>Dothideomycetidae</taxon>
        <taxon>Mycosphaerellales</taxon>
        <taxon>Teratosphaeriaceae</taxon>
        <taxon>Salinomyces</taxon>
    </lineage>
</organism>
<dbReference type="InterPro" id="IPR001926">
    <property type="entry name" value="TrpB-like_PALP"/>
</dbReference>
<dbReference type="GO" id="GO:0009097">
    <property type="term" value="P:isoleucine biosynthetic process"/>
    <property type="evidence" value="ECO:0007669"/>
    <property type="project" value="TreeGrafter"/>
</dbReference>
<dbReference type="GO" id="GO:0006094">
    <property type="term" value="P:gluconeogenesis"/>
    <property type="evidence" value="ECO:0007669"/>
    <property type="project" value="UniProtKB-KW"/>
</dbReference>
<keyword evidence="9" id="KW-0456">Lyase</keyword>
<dbReference type="PANTHER" id="PTHR48078">
    <property type="entry name" value="THREONINE DEHYDRATASE, MITOCHONDRIAL-RELATED"/>
    <property type="match status" value="1"/>
</dbReference>
<dbReference type="InterPro" id="IPR036052">
    <property type="entry name" value="TrpB-like_PALP_sf"/>
</dbReference>
<comment type="cofactor">
    <cofactor evidence="1">
        <name>pyridoxal 5'-phosphate</name>
        <dbReference type="ChEBI" id="CHEBI:597326"/>
    </cofactor>
</comment>
<evidence type="ECO:0000256" key="7">
    <source>
        <dbReference type="ARBA" id="ARBA00022490"/>
    </source>
</evidence>
<evidence type="ECO:0000256" key="9">
    <source>
        <dbReference type="ARBA" id="ARBA00023239"/>
    </source>
</evidence>
<dbReference type="Pfam" id="PF00291">
    <property type="entry name" value="PALP"/>
    <property type="match status" value="1"/>
</dbReference>
<evidence type="ECO:0000256" key="10">
    <source>
        <dbReference type="ARBA" id="ARBA00049406"/>
    </source>
</evidence>
<dbReference type="Proteomes" id="UP000308549">
    <property type="component" value="Unassembled WGS sequence"/>
</dbReference>
<evidence type="ECO:0000256" key="4">
    <source>
        <dbReference type="ARBA" id="ARBA00010869"/>
    </source>
</evidence>
<evidence type="ECO:0000313" key="13">
    <source>
        <dbReference type="EMBL" id="TKA27770.1"/>
    </source>
</evidence>
<comment type="caution">
    <text evidence="13">The sequence shown here is derived from an EMBL/GenBank/DDBJ whole genome shotgun (WGS) entry which is preliminary data.</text>
</comment>
<comment type="subcellular location">
    <subcellularLocation>
        <location evidence="2">Cytoplasm</location>
    </subcellularLocation>
</comment>
<dbReference type="EMBL" id="NAJL01000021">
    <property type="protein sequence ID" value="TKA27770.1"/>
    <property type="molecule type" value="Genomic_DNA"/>
</dbReference>
<feature type="region of interest" description="Disordered" evidence="11">
    <location>
        <begin position="1"/>
        <end position="23"/>
    </location>
</feature>
<keyword evidence="14" id="KW-1185">Reference proteome</keyword>
<dbReference type="GO" id="GO:0030170">
    <property type="term" value="F:pyridoxal phosphate binding"/>
    <property type="evidence" value="ECO:0007669"/>
    <property type="project" value="InterPro"/>
</dbReference>
<protein>
    <recommendedName>
        <fullName evidence="5">L-serine ammonia-lyase</fullName>
        <ecNumber evidence="5">4.3.1.17</ecNumber>
    </recommendedName>
</protein>
<reference evidence="13 14" key="1">
    <citation type="submission" date="2017-03" db="EMBL/GenBank/DDBJ databases">
        <title>Genomes of endolithic fungi from Antarctica.</title>
        <authorList>
            <person name="Coleine C."/>
            <person name="Masonjones S."/>
            <person name="Stajich J.E."/>
        </authorList>
    </citation>
    <scope>NUCLEOTIDE SEQUENCE [LARGE SCALE GENOMIC DNA]</scope>
    <source>
        <strain evidence="13 14">CCFEE 6315</strain>
    </source>
</reference>
<feature type="domain" description="Tryptophan synthase beta chain-like PALP" evidence="12">
    <location>
        <begin position="22"/>
        <end position="339"/>
    </location>
</feature>
<evidence type="ECO:0000256" key="3">
    <source>
        <dbReference type="ARBA" id="ARBA00004742"/>
    </source>
</evidence>
<dbReference type="PROSITE" id="PS00165">
    <property type="entry name" value="DEHYDRATASE_SER_THR"/>
    <property type="match status" value="1"/>
</dbReference>
<comment type="similarity">
    <text evidence="4">Belongs to the serine/threonine dehydratase family.</text>
</comment>
<dbReference type="Gene3D" id="3.40.50.1100">
    <property type="match status" value="2"/>
</dbReference>
<evidence type="ECO:0000256" key="2">
    <source>
        <dbReference type="ARBA" id="ARBA00004496"/>
    </source>
</evidence>
<dbReference type="OrthoDB" id="7773036at2759"/>
<gene>
    <name evidence="13" type="ORF">B0A50_04871</name>
</gene>
<dbReference type="SUPFAM" id="SSF53686">
    <property type="entry name" value="Tryptophan synthase beta subunit-like PLP-dependent enzymes"/>
    <property type="match status" value="1"/>
</dbReference>